<dbReference type="Proteomes" id="UP001431532">
    <property type="component" value="Unassembled WGS sequence"/>
</dbReference>
<protein>
    <submittedName>
        <fullName evidence="6">Thiol peroxidase</fullName>
        <ecNumber evidence="6">1.11.1.-</ecNumber>
    </submittedName>
</protein>
<dbReference type="InterPro" id="IPR050455">
    <property type="entry name" value="Tpx_Peroxidase_subfamily"/>
</dbReference>
<keyword evidence="1 6" id="KW-0575">Peroxidase</keyword>
<dbReference type="NCBIfam" id="NF001808">
    <property type="entry name" value="PRK00522.1"/>
    <property type="match status" value="1"/>
</dbReference>
<evidence type="ECO:0000313" key="7">
    <source>
        <dbReference type="Proteomes" id="UP001431532"/>
    </source>
</evidence>
<name>A0AAW6UFJ7_9MOLU</name>
<feature type="domain" description="Thioredoxin" evidence="5">
    <location>
        <begin position="16"/>
        <end position="165"/>
    </location>
</feature>
<dbReference type="InterPro" id="IPR002065">
    <property type="entry name" value="TPX"/>
</dbReference>
<dbReference type="EC" id="1.11.1.-" evidence="6"/>
<dbReference type="CDD" id="cd03014">
    <property type="entry name" value="PRX_Atyp2cys"/>
    <property type="match status" value="1"/>
</dbReference>
<dbReference type="InterPro" id="IPR013766">
    <property type="entry name" value="Thioredoxin_domain"/>
</dbReference>
<evidence type="ECO:0000256" key="3">
    <source>
        <dbReference type="ARBA" id="ARBA00023157"/>
    </source>
</evidence>
<dbReference type="SUPFAM" id="SSF52833">
    <property type="entry name" value="Thioredoxin-like"/>
    <property type="match status" value="1"/>
</dbReference>
<accession>A0AAW6UFJ7</accession>
<dbReference type="AlphaFoldDB" id="A0AAW6UFJ7"/>
<gene>
    <name evidence="6" type="primary">tpx</name>
    <name evidence="6" type="ORF">QJ521_09390</name>
</gene>
<dbReference type="InterPro" id="IPR013740">
    <property type="entry name" value="Redoxin"/>
</dbReference>
<evidence type="ECO:0000313" key="6">
    <source>
        <dbReference type="EMBL" id="MDI6453778.1"/>
    </source>
</evidence>
<evidence type="ECO:0000256" key="2">
    <source>
        <dbReference type="ARBA" id="ARBA00022862"/>
    </source>
</evidence>
<dbReference type="InterPro" id="IPR036249">
    <property type="entry name" value="Thioredoxin-like_sf"/>
</dbReference>
<keyword evidence="3" id="KW-1015">Disulfide bond</keyword>
<keyword evidence="2" id="KW-0049">Antioxidant</keyword>
<dbReference type="EMBL" id="JASCXW010000062">
    <property type="protein sequence ID" value="MDI6453778.1"/>
    <property type="molecule type" value="Genomic_DNA"/>
</dbReference>
<dbReference type="Pfam" id="PF08534">
    <property type="entry name" value="Redoxin"/>
    <property type="match status" value="1"/>
</dbReference>
<keyword evidence="7" id="KW-1185">Reference proteome</keyword>
<comment type="caution">
    <text evidence="6">The sequence shown here is derived from an EMBL/GenBank/DDBJ whole genome shotgun (WGS) entry which is preliminary data.</text>
</comment>
<organism evidence="6 7">
    <name type="scientific">Peloplasma aerotolerans</name>
    <dbReference type="NCBI Taxonomy" id="3044389"/>
    <lineage>
        <taxon>Bacteria</taxon>
        <taxon>Bacillati</taxon>
        <taxon>Mycoplasmatota</taxon>
        <taxon>Mollicutes</taxon>
        <taxon>Acholeplasmatales</taxon>
        <taxon>Acholeplasmataceae</taxon>
        <taxon>Peloplasma</taxon>
    </lineage>
</organism>
<dbReference type="GO" id="GO:0008379">
    <property type="term" value="F:thioredoxin peroxidase activity"/>
    <property type="evidence" value="ECO:0007669"/>
    <property type="project" value="InterPro"/>
</dbReference>
<dbReference type="PROSITE" id="PS51352">
    <property type="entry name" value="THIOREDOXIN_2"/>
    <property type="match status" value="1"/>
</dbReference>
<keyword evidence="4" id="KW-0676">Redox-active center</keyword>
<dbReference type="Gene3D" id="3.40.30.10">
    <property type="entry name" value="Glutaredoxin"/>
    <property type="match status" value="1"/>
</dbReference>
<keyword evidence="6" id="KW-0560">Oxidoreductase</keyword>
<sequence length="166" mass="19026">MKTFKGKPITLLGETKKIGDHAPDFKALNTKNEVKHLSDFKTPYVILNVVPSLDTTVCDRQAKTVNQELSEREDIMVLTISNDLPTAQDRWCGNSGLSNVITLSDHLDLDFANKYGTNIKEIRLQARSVFVLDKKRKIIYLEYVDEMSQHLNFDELLTFVRKLPKE</sequence>
<evidence type="ECO:0000256" key="1">
    <source>
        <dbReference type="ARBA" id="ARBA00022559"/>
    </source>
</evidence>
<dbReference type="PANTHER" id="PTHR43110:SF1">
    <property type="entry name" value="THIOL PEROXIDASE"/>
    <property type="match status" value="1"/>
</dbReference>
<reference evidence="6" key="1">
    <citation type="submission" date="2023-05" db="EMBL/GenBank/DDBJ databases">
        <title>Mariniplasma microaerophilum sp. nov., a novel anaerobic mollicute isolated from terrestrial mud volcano, Taman Peninsula, Russia.</title>
        <authorList>
            <person name="Khomyakova M.A."/>
            <person name="Merkel A.Y."/>
            <person name="Slobodkin A.I."/>
        </authorList>
    </citation>
    <scope>NUCLEOTIDE SEQUENCE</scope>
    <source>
        <strain evidence="6">M4Ah</strain>
    </source>
</reference>
<evidence type="ECO:0000256" key="4">
    <source>
        <dbReference type="ARBA" id="ARBA00023284"/>
    </source>
</evidence>
<evidence type="ECO:0000259" key="5">
    <source>
        <dbReference type="PROSITE" id="PS51352"/>
    </source>
</evidence>
<dbReference type="PANTHER" id="PTHR43110">
    <property type="entry name" value="THIOL PEROXIDASE"/>
    <property type="match status" value="1"/>
</dbReference>
<dbReference type="RefSeq" id="WP_282840230.1">
    <property type="nucleotide sequence ID" value="NZ_JASCXW010000062.1"/>
</dbReference>
<proteinExistence type="predicted"/>